<organism evidence="4 5">
    <name type="scientific">Acrobeloides nanus</name>
    <dbReference type="NCBI Taxonomy" id="290746"/>
    <lineage>
        <taxon>Eukaryota</taxon>
        <taxon>Metazoa</taxon>
        <taxon>Ecdysozoa</taxon>
        <taxon>Nematoda</taxon>
        <taxon>Chromadorea</taxon>
        <taxon>Rhabditida</taxon>
        <taxon>Tylenchina</taxon>
        <taxon>Cephalobomorpha</taxon>
        <taxon>Cephaloboidea</taxon>
        <taxon>Cephalobidae</taxon>
        <taxon>Acrobeloides</taxon>
    </lineage>
</organism>
<feature type="domain" description="CBF1-interacting co-repressor CIR N-terminal" evidence="3">
    <location>
        <begin position="8"/>
        <end position="44"/>
    </location>
</feature>
<dbReference type="InterPro" id="IPR019339">
    <property type="entry name" value="CIR_N_dom"/>
</dbReference>
<sequence length="293" mass="34304">MNILPKKKWHVRTKENMARVRRDEKKAAEKEKQVLERALLADQEDRVRKLKEKASQRYGASVFDRPGPSEEVPGPSDETAKHVNLFAALEEEERKNLVSGNAEYLAEKKKEQDEWESKMGIMKYLAEGSNELTKQQSWYDKLPDRSIYSQEPTKSTGARPTIAKPFLERILPQPKIKEAEKERKKPKKEKKIKKDKKEKKRKHKHHKKRSRKSSSGSSESSSESEEEKELKRKKLEQLRAERLARERAERIKAEQVFAPKTEVPKTPVEPKGYNSQFNPEFAKQNQPKTDRKY</sequence>
<feature type="region of interest" description="Disordered" evidence="2">
    <location>
        <begin position="55"/>
        <end position="79"/>
    </location>
</feature>
<feature type="coiled-coil region" evidence="1">
    <location>
        <begin position="18"/>
        <end position="45"/>
    </location>
</feature>
<evidence type="ECO:0000313" key="4">
    <source>
        <dbReference type="Proteomes" id="UP000887540"/>
    </source>
</evidence>
<dbReference type="Proteomes" id="UP000887540">
    <property type="component" value="Unplaced"/>
</dbReference>
<keyword evidence="1" id="KW-0175">Coiled coil</keyword>
<dbReference type="Pfam" id="PF10197">
    <property type="entry name" value="Cir_N"/>
    <property type="match status" value="1"/>
</dbReference>
<evidence type="ECO:0000313" key="5">
    <source>
        <dbReference type="WBParaSite" id="ACRNAN_Path_1372.g5386.t1"/>
    </source>
</evidence>
<evidence type="ECO:0000256" key="2">
    <source>
        <dbReference type="SAM" id="MobiDB-lite"/>
    </source>
</evidence>
<feature type="compositionally biased region" description="Basic residues" evidence="2">
    <location>
        <begin position="184"/>
        <end position="212"/>
    </location>
</feature>
<protein>
    <submittedName>
        <fullName evidence="5">CBF1-interacting co-repressor CIR N-terminal domain-containing protein</fullName>
    </submittedName>
</protein>
<dbReference type="InterPro" id="IPR039875">
    <property type="entry name" value="LENG1-like"/>
</dbReference>
<dbReference type="PANTHER" id="PTHR22093">
    <property type="entry name" value="LEUKOCYTE RECEPTOR CLUSTER LRC MEMBER 1"/>
    <property type="match status" value="1"/>
</dbReference>
<feature type="region of interest" description="Disordered" evidence="2">
    <location>
        <begin position="147"/>
        <end position="235"/>
    </location>
</feature>
<evidence type="ECO:0000256" key="1">
    <source>
        <dbReference type="SAM" id="Coils"/>
    </source>
</evidence>
<dbReference type="PANTHER" id="PTHR22093:SF0">
    <property type="entry name" value="LEUKOCYTE RECEPTOR CLUSTER MEMBER 1"/>
    <property type="match status" value="1"/>
</dbReference>
<reference evidence="5" key="1">
    <citation type="submission" date="2022-11" db="UniProtKB">
        <authorList>
            <consortium name="WormBaseParasite"/>
        </authorList>
    </citation>
    <scope>IDENTIFICATION</scope>
</reference>
<feature type="compositionally biased region" description="Polar residues" evidence="2">
    <location>
        <begin position="273"/>
        <end position="287"/>
    </location>
</feature>
<name>A0A914BZL2_9BILA</name>
<evidence type="ECO:0000259" key="3">
    <source>
        <dbReference type="SMART" id="SM01083"/>
    </source>
</evidence>
<feature type="region of interest" description="Disordered" evidence="2">
    <location>
        <begin position="248"/>
        <end position="293"/>
    </location>
</feature>
<proteinExistence type="predicted"/>
<dbReference type="AlphaFoldDB" id="A0A914BZL2"/>
<dbReference type="WBParaSite" id="ACRNAN_Path_1372.g5386.t1">
    <property type="protein sequence ID" value="ACRNAN_Path_1372.g5386.t1"/>
    <property type="gene ID" value="ACRNAN_Path_1372.g5386"/>
</dbReference>
<keyword evidence="4" id="KW-1185">Reference proteome</keyword>
<dbReference type="SMART" id="SM01083">
    <property type="entry name" value="Cir_N"/>
    <property type="match status" value="1"/>
</dbReference>
<accession>A0A914BZL2</accession>
<feature type="compositionally biased region" description="Polar residues" evidence="2">
    <location>
        <begin position="147"/>
        <end position="158"/>
    </location>
</feature>